<keyword evidence="14 16" id="KW-0472">Membrane</keyword>
<feature type="domain" description="C2" evidence="17">
    <location>
        <begin position="406"/>
        <end position="529"/>
    </location>
</feature>
<evidence type="ECO:0000256" key="3">
    <source>
        <dbReference type="ARBA" id="ARBA00005867"/>
    </source>
</evidence>
<keyword evidence="6 16" id="KW-0812">Transmembrane</keyword>
<dbReference type="GO" id="GO:0008429">
    <property type="term" value="F:phosphatidylethanolamine binding"/>
    <property type="evidence" value="ECO:0007669"/>
    <property type="project" value="TreeGrafter"/>
</dbReference>
<evidence type="ECO:0000256" key="13">
    <source>
        <dbReference type="ARBA" id="ARBA00023121"/>
    </source>
</evidence>
<reference evidence="19" key="1">
    <citation type="submission" date="2022-11" db="UniProtKB">
        <authorList>
            <consortium name="WormBaseParasite"/>
        </authorList>
    </citation>
    <scope>IDENTIFICATION</scope>
</reference>
<comment type="subcellular location">
    <subcellularLocation>
        <location evidence="1">Cell membrane</location>
        <topology evidence="1">Peripheral membrane protein</topology>
    </subcellularLocation>
    <subcellularLocation>
        <location evidence="2">Endoplasmic reticulum membrane</location>
        <topology evidence="2">Multi-pass membrane protein</topology>
    </subcellularLocation>
</comment>
<feature type="domain" description="C2" evidence="17">
    <location>
        <begin position="690"/>
        <end position="822"/>
    </location>
</feature>
<dbReference type="InterPro" id="IPR051634">
    <property type="entry name" value="Extended_Synaptotagmin"/>
</dbReference>
<feature type="domain" description="C2" evidence="17">
    <location>
        <begin position="258"/>
        <end position="378"/>
    </location>
</feature>
<dbReference type="FunFam" id="2.60.40.150:FF:000025">
    <property type="entry name" value="Extended synaptotagmin 2"/>
    <property type="match status" value="1"/>
</dbReference>
<evidence type="ECO:0000256" key="16">
    <source>
        <dbReference type="SAM" id="Phobius"/>
    </source>
</evidence>
<evidence type="ECO:0000259" key="17">
    <source>
        <dbReference type="PROSITE" id="PS50004"/>
    </source>
</evidence>
<evidence type="ECO:0000256" key="9">
    <source>
        <dbReference type="ARBA" id="ARBA00022824"/>
    </source>
</evidence>
<evidence type="ECO:0000256" key="15">
    <source>
        <dbReference type="SAM" id="MobiDB-lite"/>
    </source>
</evidence>
<dbReference type="WBParaSite" id="Gr19_v10_g13532.t1">
    <property type="protein sequence ID" value="Gr19_v10_g13532.t1"/>
    <property type="gene ID" value="Gr19_v10_g13532"/>
</dbReference>
<evidence type="ECO:0000256" key="10">
    <source>
        <dbReference type="ARBA" id="ARBA00022837"/>
    </source>
</evidence>
<dbReference type="Proteomes" id="UP000887572">
    <property type="component" value="Unplaced"/>
</dbReference>
<dbReference type="AlphaFoldDB" id="A0A914H5Z3"/>
<evidence type="ECO:0000313" key="19">
    <source>
        <dbReference type="WBParaSite" id="Gr19_v10_g13532.t1"/>
    </source>
</evidence>
<evidence type="ECO:0000256" key="12">
    <source>
        <dbReference type="ARBA" id="ARBA00023055"/>
    </source>
</evidence>
<evidence type="ECO:0000256" key="2">
    <source>
        <dbReference type="ARBA" id="ARBA00004477"/>
    </source>
</evidence>
<keyword evidence="7" id="KW-0479">Metal-binding</keyword>
<keyword evidence="5" id="KW-1003">Cell membrane</keyword>
<dbReference type="GO" id="GO:0031210">
    <property type="term" value="F:phosphatidylcholine binding"/>
    <property type="evidence" value="ECO:0007669"/>
    <property type="project" value="TreeGrafter"/>
</dbReference>
<evidence type="ECO:0000256" key="7">
    <source>
        <dbReference type="ARBA" id="ARBA00022723"/>
    </source>
</evidence>
<evidence type="ECO:0000256" key="14">
    <source>
        <dbReference type="ARBA" id="ARBA00023136"/>
    </source>
</evidence>
<keyword evidence="4" id="KW-0813">Transport</keyword>
<dbReference type="GO" id="GO:0061817">
    <property type="term" value="P:endoplasmic reticulum-plasma membrane tethering"/>
    <property type="evidence" value="ECO:0007669"/>
    <property type="project" value="InterPro"/>
</dbReference>
<dbReference type="CDD" id="cd08391">
    <property type="entry name" value="C2A_C2C_Synaptotagmin_like"/>
    <property type="match status" value="1"/>
</dbReference>
<dbReference type="InterPro" id="IPR035892">
    <property type="entry name" value="C2_domain_sf"/>
</dbReference>
<dbReference type="SMART" id="SM00239">
    <property type="entry name" value="C2"/>
    <property type="match status" value="3"/>
</dbReference>
<keyword evidence="8" id="KW-0677">Repeat</keyword>
<feature type="compositionally biased region" description="Basic and acidic residues" evidence="15">
    <location>
        <begin position="580"/>
        <end position="603"/>
    </location>
</feature>
<dbReference type="GO" id="GO:0005789">
    <property type="term" value="C:endoplasmic reticulum membrane"/>
    <property type="evidence" value="ECO:0007669"/>
    <property type="project" value="UniProtKB-SubCell"/>
</dbReference>
<protein>
    <submittedName>
        <fullName evidence="19">C2 domain-containing protein</fullName>
    </submittedName>
</protein>
<keyword evidence="12" id="KW-0445">Lipid transport</keyword>
<dbReference type="Pfam" id="PF17047">
    <property type="entry name" value="SMP_LBD"/>
    <property type="match status" value="2"/>
</dbReference>
<dbReference type="PANTHER" id="PTHR45761:SF1">
    <property type="entry name" value="EXTENDED SYNAPTOTAGMIN-LIKE PROTEIN 2, ISOFORM C"/>
    <property type="match status" value="1"/>
</dbReference>
<dbReference type="CDD" id="cd21670">
    <property type="entry name" value="SMP_ESyt"/>
    <property type="match status" value="1"/>
</dbReference>
<dbReference type="Gene3D" id="2.60.40.150">
    <property type="entry name" value="C2 domain"/>
    <property type="match status" value="3"/>
</dbReference>
<comment type="similarity">
    <text evidence="3">Belongs to the extended synaptotagmin family.</text>
</comment>
<keyword evidence="9" id="KW-0256">Endoplasmic reticulum</keyword>
<evidence type="ECO:0000256" key="5">
    <source>
        <dbReference type="ARBA" id="ARBA00022475"/>
    </source>
</evidence>
<feature type="transmembrane region" description="Helical" evidence="16">
    <location>
        <begin position="47"/>
        <end position="65"/>
    </location>
</feature>
<proteinExistence type="inferred from homology"/>
<evidence type="ECO:0000256" key="4">
    <source>
        <dbReference type="ARBA" id="ARBA00022448"/>
    </source>
</evidence>
<organism evidence="18 19">
    <name type="scientific">Globodera rostochiensis</name>
    <name type="common">Golden nematode worm</name>
    <name type="synonym">Heterodera rostochiensis</name>
    <dbReference type="NCBI Taxonomy" id="31243"/>
    <lineage>
        <taxon>Eukaryota</taxon>
        <taxon>Metazoa</taxon>
        <taxon>Ecdysozoa</taxon>
        <taxon>Nematoda</taxon>
        <taxon>Chromadorea</taxon>
        <taxon>Rhabditida</taxon>
        <taxon>Tylenchina</taxon>
        <taxon>Tylenchomorpha</taxon>
        <taxon>Tylenchoidea</taxon>
        <taxon>Heteroderidae</taxon>
        <taxon>Heteroderinae</taxon>
        <taxon>Globodera</taxon>
    </lineage>
</organism>
<dbReference type="Pfam" id="PF00168">
    <property type="entry name" value="C2"/>
    <property type="match status" value="3"/>
</dbReference>
<dbReference type="GO" id="GO:0005509">
    <property type="term" value="F:calcium ion binding"/>
    <property type="evidence" value="ECO:0007669"/>
    <property type="project" value="TreeGrafter"/>
</dbReference>
<keyword evidence="11 16" id="KW-1133">Transmembrane helix</keyword>
<sequence>MSTRATKTKERLPPELEMVWPNYLFPVLISSALMCACWAVGHFAWSFLWIALFTVLYVLKTHTWIRREQHRTSMRSMIMREREMVMAQYSRVDDLPAWVRFPDIERIEWVNKIIQQIWPHIGEYTKVFLKEFIEPQIRAQMPSPFKSFKFVAVDMGDIPFRVGGLKVYTQNVGRDRVIMDMDVVYAGDAEFAVQPLLSQPPMVGGVSSSFMELPKFDFNLTGMGEFVQLPGLIDAIRSVVNTQVANLLVLPNKIVVPLAPNVDVAKLYFPEPDGIVRMKIIEAMNLENKDGSFLNKRDISDPYCEIQVGSQVFHTRVINNNLNPVFNECFEAVVDQASGQKLRIELFDKDTAGADEELGRLSIPLESVRQAGEIERWHHLEGCKHGELRLKVCWMDLSTEAKDAGRDEWEQEWLGADKPMHPALLMVFIDSVANLPYPKSNLEPSPFVEVSLGRITQRTPVKPKTVNPLFQSKFNFFVKQPEGQELKIRAVDEGTKREIGELSIPLAAVMREPLMEMSQQSFYLTHGVHSSPIVLTARLRFFTPPRKVLENRDLSSTYGNAAHIERGDRTNSSLSEESNNDIKEQKKHEPNADFENELAKNREMTASATEPAKLVANGRDSSAATKNNDLSPNLDVQGNKLARNHSGSSKSSVKTTNSSLLSSRAESILGKLIGGKHAKMKKGKSLSLLSAGRIQIGLKYDEDRFKLVVAVIAAKDLCPVEKEGHADPYVSLRLMPTAHGQLAAKAQKSRKHTQVVHNSLDPQFDQSFDFDIHCTDLPNFKLYLAVKDAINYGLLHSTPTLGSVEVPLHNFDPLKPISSQWLDLSSPQR</sequence>
<dbReference type="InterPro" id="IPR000008">
    <property type="entry name" value="C2_dom"/>
</dbReference>
<keyword evidence="10" id="KW-0106">Calcium</keyword>
<evidence type="ECO:0000256" key="11">
    <source>
        <dbReference type="ARBA" id="ARBA00022989"/>
    </source>
</evidence>
<feature type="region of interest" description="Disordered" evidence="15">
    <location>
        <begin position="560"/>
        <end position="660"/>
    </location>
</feature>
<evidence type="ECO:0000313" key="18">
    <source>
        <dbReference type="Proteomes" id="UP000887572"/>
    </source>
</evidence>
<evidence type="ECO:0000256" key="1">
    <source>
        <dbReference type="ARBA" id="ARBA00004202"/>
    </source>
</evidence>
<keyword evidence="18" id="KW-1185">Reference proteome</keyword>
<dbReference type="GO" id="GO:0005544">
    <property type="term" value="F:calcium-dependent phospholipid binding"/>
    <property type="evidence" value="ECO:0007669"/>
    <property type="project" value="TreeGrafter"/>
</dbReference>
<name>A0A914H5Z3_GLORO</name>
<feature type="compositionally biased region" description="Polar residues" evidence="15">
    <location>
        <begin position="619"/>
        <end position="636"/>
    </location>
</feature>
<evidence type="ECO:0000256" key="6">
    <source>
        <dbReference type="ARBA" id="ARBA00022692"/>
    </source>
</evidence>
<dbReference type="SUPFAM" id="SSF49562">
    <property type="entry name" value="C2 domain (Calcium/lipid-binding domain, CaLB)"/>
    <property type="match status" value="3"/>
</dbReference>
<dbReference type="GO" id="GO:0005886">
    <property type="term" value="C:plasma membrane"/>
    <property type="evidence" value="ECO:0007669"/>
    <property type="project" value="UniProtKB-SubCell"/>
</dbReference>
<evidence type="ECO:0000256" key="8">
    <source>
        <dbReference type="ARBA" id="ARBA00022737"/>
    </source>
</evidence>
<dbReference type="InterPro" id="IPR039010">
    <property type="entry name" value="Synaptotagmin_SMP"/>
</dbReference>
<accession>A0A914H5Z3</accession>
<dbReference type="CDD" id="cd04050">
    <property type="entry name" value="C2B_Synaptotagmin-like"/>
    <property type="match status" value="1"/>
</dbReference>
<dbReference type="PANTHER" id="PTHR45761">
    <property type="entry name" value="EXTENDED SYNAPTOTAGMIN-LIKE PROTEIN 2, ISOFORM C"/>
    <property type="match status" value="1"/>
</dbReference>
<dbReference type="PROSITE" id="PS50004">
    <property type="entry name" value="C2"/>
    <property type="match status" value="3"/>
</dbReference>
<feature type="compositionally biased region" description="Low complexity" evidence="15">
    <location>
        <begin position="646"/>
        <end position="660"/>
    </location>
</feature>
<dbReference type="InterPro" id="IPR037733">
    <property type="entry name" value="Ext_Synaptotagmin_C2A"/>
</dbReference>
<keyword evidence="13" id="KW-0446">Lipid-binding</keyword>
<dbReference type="GO" id="GO:0006869">
    <property type="term" value="P:lipid transport"/>
    <property type="evidence" value="ECO:0007669"/>
    <property type="project" value="UniProtKB-KW"/>
</dbReference>
<dbReference type="InterPro" id="IPR037749">
    <property type="entry name" value="Ext_Synaptotagmin_C2B"/>
</dbReference>
<dbReference type="GO" id="GO:0035091">
    <property type="term" value="F:phosphatidylinositol binding"/>
    <property type="evidence" value="ECO:0007669"/>
    <property type="project" value="TreeGrafter"/>
</dbReference>